<dbReference type="AlphaFoldDB" id="A0AAV0Y9H9"/>
<accession>A0AAV0Y9H9</accession>
<gene>
    <name evidence="1" type="ORF">MEUPH1_LOCUS29514</name>
</gene>
<organism evidence="1 2">
    <name type="scientific">Macrosiphum euphorbiae</name>
    <name type="common">potato aphid</name>
    <dbReference type="NCBI Taxonomy" id="13131"/>
    <lineage>
        <taxon>Eukaryota</taxon>
        <taxon>Metazoa</taxon>
        <taxon>Ecdysozoa</taxon>
        <taxon>Arthropoda</taxon>
        <taxon>Hexapoda</taxon>
        <taxon>Insecta</taxon>
        <taxon>Pterygota</taxon>
        <taxon>Neoptera</taxon>
        <taxon>Paraneoptera</taxon>
        <taxon>Hemiptera</taxon>
        <taxon>Sternorrhyncha</taxon>
        <taxon>Aphidomorpha</taxon>
        <taxon>Aphidoidea</taxon>
        <taxon>Aphididae</taxon>
        <taxon>Macrosiphini</taxon>
        <taxon>Macrosiphum</taxon>
    </lineage>
</organism>
<evidence type="ECO:0000313" key="2">
    <source>
        <dbReference type="Proteomes" id="UP001160148"/>
    </source>
</evidence>
<reference evidence="1 2" key="1">
    <citation type="submission" date="2023-01" db="EMBL/GenBank/DDBJ databases">
        <authorList>
            <person name="Whitehead M."/>
        </authorList>
    </citation>
    <scope>NUCLEOTIDE SEQUENCE [LARGE SCALE GENOMIC DNA]</scope>
</reference>
<sequence length="154" mass="17786">MKYKENKKNHLNEDPILAVLLMKGMYPYNNIIRDIGYDRLFVHYWVAQEVNSYRNYCKNNKIPTISIDATGGIVKSINLLSGRKTGHLFLYQIAVMDCIKKSQFLVAHMISERHDNNSITHWLTEWVRSGITTPKVVVLAVAHTGRFKGRSCYP</sequence>
<evidence type="ECO:0000313" key="1">
    <source>
        <dbReference type="EMBL" id="CAI6376101.1"/>
    </source>
</evidence>
<evidence type="ECO:0008006" key="3">
    <source>
        <dbReference type="Google" id="ProtNLM"/>
    </source>
</evidence>
<name>A0AAV0Y9H9_9HEMI</name>
<proteinExistence type="predicted"/>
<protein>
    <recommendedName>
        <fullName evidence="3">Transposase</fullName>
    </recommendedName>
</protein>
<keyword evidence="2" id="KW-1185">Reference proteome</keyword>
<dbReference type="EMBL" id="CARXXK010001427">
    <property type="protein sequence ID" value="CAI6376101.1"/>
    <property type="molecule type" value="Genomic_DNA"/>
</dbReference>
<comment type="caution">
    <text evidence="1">The sequence shown here is derived from an EMBL/GenBank/DDBJ whole genome shotgun (WGS) entry which is preliminary data.</text>
</comment>
<dbReference type="Proteomes" id="UP001160148">
    <property type="component" value="Unassembled WGS sequence"/>
</dbReference>